<keyword evidence="5 10" id="KW-0274">FAD</keyword>
<dbReference type="InterPro" id="IPR008219">
    <property type="entry name" value="PRODH_bac_arc"/>
</dbReference>
<evidence type="ECO:0000313" key="12">
    <source>
        <dbReference type="EMBL" id="EIE97279.1"/>
    </source>
</evidence>
<comment type="pathway">
    <text evidence="1">Amino-acid degradation; L-proline degradation into L-glutamate; L-glutamate from L-proline: step 1/2.</text>
</comment>
<evidence type="ECO:0000256" key="10">
    <source>
        <dbReference type="PIRSR" id="PIRSR000196-2"/>
    </source>
</evidence>
<keyword evidence="3" id="KW-0285">Flavoprotein</keyword>
<dbReference type="STRING" id="928724.SacglDRAFT_00324"/>
<feature type="binding site" evidence="10">
    <location>
        <begin position="235"/>
        <end position="236"/>
    </location>
    <ligand>
        <name>FAD</name>
        <dbReference type="ChEBI" id="CHEBI:57692"/>
    </ligand>
</feature>
<dbReference type="AlphaFoldDB" id="I1CX55"/>
<protein>
    <recommendedName>
        <fullName evidence="2">proline dehydrogenase</fullName>
        <ecNumber evidence="2">1.5.5.2</ecNumber>
    </recommendedName>
</protein>
<dbReference type="Proteomes" id="UP000005087">
    <property type="component" value="Chromosome"/>
</dbReference>
<proteinExistence type="predicted"/>
<keyword evidence="4 10" id="KW-0547">Nucleotide-binding</keyword>
<organism evidence="12 13">
    <name type="scientific">Saccharomonospora glauca K62</name>
    <dbReference type="NCBI Taxonomy" id="928724"/>
    <lineage>
        <taxon>Bacteria</taxon>
        <taxon>Bacillati</taxon>
        <taxon>Actinomycetota</taxon>
        <taxon>Actinomycetes</taxon>
        <taxon>Pseudonocardiales</taxon>
        <taxon>Pseudonocardiaceae</taxon>
        <taxon>Saccharomonospora</taxon>
    </lineage>
</organism>
<dbReference type="PIRSF" id="PIRSF000196">
    <property type="entry name" value="Pro_dehydrog"/>
    <property type="match status" value="1"/>
</dbReference>
<evidence type="ECO:0000256" key="2">
    <source>
        <dbReference type="ARBA" id="ARBA00012695"/>
    </source>
</evidence>
<evidence type="ECO:0000256" key="1">
    <source>
        <dbReference type="ARBA" id="ARBA00004739"/>
    </source>
</evidence>
<evidence type="ECO:0000256" key="8">
    <source>
        <dbReference type="ARBA" id="ARBA00048779"/>
    </source>
</evidence>
<dbReference type="EMBL" id="CM001484">
    <property type="protein sequence ID" value="EIE97279.1"/>
    <property type="molecule type" value="Genomic_DNA"/>
</dbReference>
<dbReference type="eggNOG" id="COG0506">
    <property type="taxonomic scope" value="Bacteria"/>
</dbReference>
<keyword evidence="13" id="KW-1185">Reference proteome</keyword>
<keyword evidence="7" id="KW-0642">Proline metabolism</keyword>
<dbReference type="Gene3D" id="3.20.20.220">
    <property type="match status" value="1"/>
</dbReference>
<feature type="binding site" evidence="9">
    <location>
        <position position="297"/>
    </location>
    <ligand>
        <name>substrate</name>
    </ligand>
</feature>
<keyword evidence="6" id="KW-0560">Oxidoreductase</keyword>
<dbReference type="UniPathway" id="UPA00261">
    <property type="reaction ID" value="UER00373"/>
</dbReference>
<evidence type="ECO:0000256" key="3">
    <source>
        <dbReference type="ARBA" id="ARBA00022630"/>
    </source>
</evidence>
<dbReference type="PANTHER" id="PTHR13914:SF0">
    <property type="entry name" value="PROLINE DEHYDROGENASE 1, MITOCHONDRIAL"/>
    <property type="match status" value="1"/>
</dbReference>
<feature type="binding site" evidence="10">
    <location>
        <position position="172"/>
    </location>
    <ligand>
        <name>FAD</name>
        <dbReference type="ChEBI" id="CHEBI:57692"/>
    </ligand>
</feature>
<dbReference type="EC" id="1.5.5.2" evidence="2"/>
<feature type="binding site" evidence="9">
    <location>
        <position position="298"/>
    </location>
    <ligand>
        <name>substrate</name>
    </ligand>
</feature>
<gene>
    <name evidence="12" type="ORF">SacglDRAFT_00324</name>
</gene>
<dbReference type="GO" id="GO:0010133">
    <property type="term" value="P:L-proline catabolic process to L-glutamate"/>
    <property type="evidence" value="ECO:0007669"/>
    <property type="project" value="UniProtKB-UniPathway"/>
</dbReference>
<dbReference type="PANTHER" id="PTHR13914">
    <property type="entry name" value="PROLINE OXIDASE"/>
    <property type="match status" value="1"/>
</dbReference>
<dbReference type="InterPro" id="IPR002872">
    <property type="entry name" value="Proline_DH_dom"/>
</dbReference>
<evidence type="ECO:0000256" key="7">
    <source>
        <dbReference type="ARBA" id="ARBA00023062"/>
    </source>
</evidence>
<dbReference type="InterPro" id="IPR015659">
    <property type="entry name" value="Proline_oxidase"/>
</dbReference>
<reference evidence="12 13" key="1">
    <citation type="submission" date="2011-09" db="EMBL/GenBank/DDBJ databases">
        <authorList>
            <consortium name="US DOE Joint Genome Institute (JGI-PGF)"/>
            <person name="Lucas S."/>
            <person name="Han J."/>
            <person name="Lapidus A."/>
            <person name="Cheng J.-F."/>
            <person name="Goodwin L."/>
            <person name="Pitluck S."/>
            <person name="Peters L."/>
            <person name="Land M.L."/>
            <person name="Hauser L."/>
            <person name="Brambilla E."/>
            <person name="Klenk H.-P."/>
            <person name="Woyke T.J."/>
        </authorList>
    </citation>
    <scope>NUCLEOTIDE SEQUENCE [LARGE SCALE GENOMIC DNA]</scope>
    <source>
        <strain evidence="12 13">K62</strain>
    </source>
</reference>
<evidence type="ECO:0000259" key="11">
    <source>
        <dbReference type="Pfam" id="PF01619"/>
    </source>
</evidence>
<sequence>MLRTRKVSVVEPLRSLILAAADSDVARRMATTAPGIRQIVARFVPGETVDDALRAVKALAADGRCATLDYLGEYTRDPTLVERTVRTYLRLLDELSTRGLSDQAEVSVKLSALTVDGDRELAARNLGLICEAAEQCGTTVTVDMEDHTTTDATLGVVERARRTWPWVGAVVQSYLHRTESDVASLAHKGSRVRLCKGAYAEPADVAYTDTHEVDLSYVRCANLLLEGGAYPMFATHDPRLVRLLRQRTRWYGMRRGSYEYQMLYGVRPDEQRRLAAEGETVRVYVPFGEQWYGYLMRRLAERPANLALFLRALAIRS</sequence>
<comment type="cofactor">
    <cofactor evidence="10">
        <name>FAD</name>
        <dbReference type="ChEBI" id="CHEBI:57692"/>
    </cofactor>
    <text evidence="10">Binds 1 FAD per subunit.</text>
</comment>
<dbReference type="HOGENOM" id="CLU_061158_0_1_11"/>
<dbReference type="GO" id="GO:0004657">
    <property type="term" value="F:proline dehydrogenase activity"/>
    <property type="evidence" value="ECO:0007669"/>
    <property type="project" value="UniProtKB-EC"/>
</dbReference>
<feature type="binding site" evidence="10">
    <location>
        <position position="144"/>
    </location>
    <ligand>
        <name>FAD</name>
        <dbReference type="ChEBI" id="CHEBI:57692"/>
    </ligand>
</feature>
<dbReference type="SUPFAM" id="SSF51730">
    <property type="entry name" value="FAD-linked oxidoreductase"/>
    <property type="match status" value="1"/>
</dbReference>
<feature type="binding site" evidence="10">
    <location>
        <begin position="196"/>
        <end position="198"/>
    </location>
    <ligand>
        <name>FAD</name>
        <dbReference type="ChEBI" id="CHEBI:57692"/>
    </ligand>
</feature>
<feature type="binding site" evidence="9">
    <location>
        <position position="109"/>
    </location>
    <ligand>
        <name>substrate</name>
    </ligand>
</feature>
<dbReference type="InterPro" id="IPR029041">
    <property type="entry name" value="FAD-linked_oxidoreductase-like"/>
</dbReference>
<feature type="domain" description="Proline dehydrogenase" evidence="11">
    <location>
        <begin position="53"/>
        <end position="305"/>
    </location>
</feature>
<evidence type="ECO:0000256" key="9">
    <source>
        <dbReference type="PIRSR" id="PIRSR000196-1"/>
    </source>
</evidence>
<accession>I1CX55</accession>
<evidence type="ECO:0000313" key="13">
    <source>
        <dbReference type="Proteomes" id="UP000005087"/>
    </source>
</evidence>
<reference evidence="13" key="2">
    <citation type="submission" date="2012-01" db="EMBL/GenBank/DDBJ databases">
        <title>Noncontiguous Finished sequence of chromosome of Saccharomonospora glauca K62.</title>
        <authorList>
            <consortium name="US DOE Joint Genome Institute"/>
            <person name="Lucas S."/>
            <person name="Han J."/>
            <person name="Lapidus A."/>
            <person name="Cheng J.-F."/>
            <person name="Goodwin L."/>
            <person name="Pitluck S."/>
            <person name="Peters L."/>
            <person name="Mikhailova N."/>
            <person name="Held B."/>
            <person name="Detter J.C."/>
            <person name="Han C."/>
            <person name="Tapia R."/>
            <person name="Land M."/>
            <person name="Hauser L."/>
            <person name="Kyrpides N."/>
            <person name="Ivanova N."/>
            <person name="Pagani I."/>
            <person name="Brambilla E.-M."/>
            <person name="Klenk H.-P."/>
            <person name="Woyke T."/>
        </authorList>
    </citation>
    <scope>NUCLEOTIDE SEQUENCE [LARGE SCALE GENOMIC DNA]</scope>
    <source>
        <strain evidence="13">K62</strain>
    </source>
</reference>
<dbReference type="Pfam" id="PF01619">
    <property type="entry name" value="Pro_dh"/>
    <property type="match status" value="1"/>
</dbReference>
<evidence type="ECO:0000256" key="5">
    <source>
        <dbReference type="ARBA" id="ARBA00022827"/>
    </source>
</evidence>
<evidence type="ECO:0000256" key="6">
    <source>
        <dbReference type="ARBA" id="ARBA00023002"/>
    </source>
</evidence>
<evidence type="ECO:0000256" key="4">
    <source>
        <dbReference type="ARBA" id="ARBA00022741"/>
    </source>
</evidence>
<comment type="catalytic activity">
    <reaction evidence="8">
        <text>L-proline + a quinone = (S)-1-pyrroline-5-carboxylate + a quinol + H(+)</text>
        <dbReference type="Rhea" id="RHEA:23784"/>
        <dbReference type="ChEBI" id="CHEBI:15378"/>
        <dbReference type="ChEBI" id="CHEBI:17388"/>
        <dbReference type="ChEBI" id="CHEBI:24646"/>
        <dbReference type="ChEBI" id="CHEBI:60039"/>
        <dbReference type="ChEBI" id="CHEBI:132124"/>
        <dbReference type="EC" id="1.5.5.2"/>
    </reaction>
</comment>
<dbReference type="GO" id="GO:0000166">
    <property type="term" value="F:nucleotide binding"/>
    <property type="evidence" value="ECO:0007669"/>
    <property type="project" value="UniProtKB-KW"/>
</dbReference>
<name>I1CX55_9PSEU</name>